<name>A0A6C0X282_9CAUD</name>
<evidence type="ECO:0000313" key="1">
    <source>
        <dbReference type="EMBL" id="QIC52899.1"/>
    </source>
</evidence>
<dbReference type="Proteomes" id="UP000503412">
    <property type="component" value="Segment"/>
</dbReference>
<sequence>MKLSPIVRELGFTGSPLPEAQWLKLREIINSTPGVDTSKRLHLPPGDSLLSQLRKGEGETSIRLPEMGGEVRKGSLLLPSLQPRARVVQGQEKVRRVREPDGKEDAQVLRHMPSSSKEVAPCDSSANLPRLPDLQQDFQSGLAWQEGGGTLPPIAAEHVRT</sequence>
<evidence type="ECO:0000313" key="2">
    <source>
        <dbReference type="Proteomes" id="UP000503412"/>
    </source>
</evidence>
<protein>
    <submittedName>
        <fullName evidence="1">Putative terminase large subunit</fullName>
    </submittedName>
</protein>
<dbReference type="EMBL" id="MT002975">
    <property type="protein sequence ID" value="QIC52899.1"/>
    <property type="molecule type" value="Genomic_DNA"/>
</dbReference>
<proteinExistence type="predicted"/>
<accession>A0A6C0X282</accession>
<organism evidence="1 2">
    <name type="scientific">Brucella phage EF4</name>
    <dbReference type="NCBI Taxonomy" id="2706778"/>
    <lineage>
        <taxon>Viruses</taxon>
        <taxon>Duplodnaviria</taxon>
        <taxon>Heunggongvirae</taxon>
        <taxon>Uroviricota</taxon>
        <taxon>Caudoviricetes</taxon>
        <taxon>Perisivirus</taxon>
        <taxon>Perisivirus Pr</taxon>
    </lineage>
</organism>
<reference evidence="1 2" key="1">
    <citation type="submission" date="2020-01" db="EMBL/GenBank/DDBJ databases">
        <authorList>
            <person name="Cicha C.L."/>
            <person name="Wiedenheft B."/>
        </authorList>
    </citation>
    <scope>NUCLEOTIDE SEQUENCE [LARGE SCALE GENOMIC DNA]</scope>
</reference>